<feature type="compositionally biased region" description="Basic and acidic residues" evidence="1">
    <location>
        <begin position="456"/>
        <end position="553"/>
    </location>
</feature>
<dbReference type="SMART" id="SM00327">
    <property type="entry name" value="VWA"/>
    <property type="match status" value="1"/>
</dbReference>
<dbReference type="AlphaFoldDB" id="E1X297"/>
<dbReference type="STRING" id="862908.BMS_0115"/>
<dbReference type="EMBL" id="FQ312005">
    <property type="protein sequence ID" value="CBW25053.1"/>
    <property type="molecule type" value="Genomic_DNA"/>
</dbReference>
<dbReference type="InterPro" id="IPR011990">
    <property type="entry name" value="TPR-like_helical_dom_sf"/>
</dbReference>
<protein>
    <submittedName>
        <fullName evidence="4">Membrane protein (von Willebrand factor type A)</fullName>
    </submittedName>
</protein>
<dbReference type="Gene3D" id="3.40.50.410">
    <property type="entry name" value="von Willebrand factor, type A domain"/>
    <property type="match status" value="1"/>
</dbReference>
<keyword evidence="2" id="KW-0812">Transmembrane</keyword>
<feature type="region of interest" description="Disordered" evidence="1">
    <location>
        <begin position="451"/>
        <end position="555"/>
    </location>
</feature>
<dbReference type="CDD" id="cd00198">
    <property type="entry name" value="vWFA"/>
    <property type="match status" value="1"/>
</dbReference>
<dbReference type="PROSITE" id="PS50234">
    <property type="entry name" value="VWFA"/>
    <property type="match status" value="1"/>
</dbReference>
<keyword evidence="2" id="KW-0472">Membrane</keyword>
<dbReference type="OrthoDB" id="9807628at2"/>
<dbReference type="SUPFAM" id="SSF53300">
    <property type="entry name" value="vWA-like"/>
    <property type="match status" value="1"/>
</dbReference>
<evidence type="ECO:0000313" key="4">
    <source>
        <dbReference type="EMBL" id="CBW25053.1"/>
    </source>
</evidence>
<dbReference type="KEGG" id="bmx:BMS_0115"/>
<dbReference type="PATRIC" id="fig|862908.3.peg.110"/>
<dbReference type="HOGENOM" id="CLU_458404_0_0_7"/>
<evidence type="ECO:0000256" key="1">
    <source>
        <dbReference type="SAM" id="MobiDB-lite"/>
    </source>
</evidence>
<proteinExistence type="predicted"/>
<feature type="transmembrane region" description="Helical" evidence="2">
    <location>
        <begin position="7"/>
        <end position="23"/>
    </location>
</feature>
<keyword evidence="2" id="KW-1133">Transmembrane helix</keyword>
<accession>E1X297</accession>
<organism evidence="4 5">
    <name type="scientific">Halobacteriovorax marinus (strain ATCC BAA-682 / DSM 15412 / SJ)</name>
    <name type="common">Bacteriovorax marinus</name>
    <dbReference type="NCBI Taxonomy" id="862908"/>
    <lineage>
        <taxon>Bacteria</taxon>
        <taxon>Pseudomonadati</taxon>
        <taxon>Bdellovibrionota</taxon>
        <taxon>Bacteriovoracia</taxon>
        <taxon>Bacteriovoracales</taxon>
        <taxon>Halobacteriovoraceae</taxon>
        <taxon>Halobacteriovorax</taxon>
    </lineage>
</organism>
<evidence type="ECO:0000256" key="2">
    <source>
        <dbReference type="SAM" id="Phobius"/>
    </source>
</evidence>
<feature type="domain" description="VWFA" evidence="3">
    <location>
        <begin position="82"/>
        <end position="257"/>
    </location>
</feature>
<dbReference type="RefSeq" id="WP_014242842.1">
    <property type="nucleotide sequence ID" value="NC_016620.1"/>
</dbReference>
<feature type="transmembrane region" description="Helical" evidence="2">
    <location>
        <begin position="297"/>
        <end position="316"/>
    </location>
</feature>
<name>E1X297_HALMS</name>
<dbReference type="eggNOG" id="COG2304">
    <property type="taxonomic scope" value="Bacteria"/>
</dbReference>
<dbReference type="InterPro" id="IPR036465">
    <property type="entry name" value="vWFA_dom_sf"/>
</dbReference>
<dbReference type="PANTHER" id="PTHR48134:SF2">
    <property type="entry name" value="OS04G0609100 PROTEIN"/>
    <property type="match status" value="1"/>
</dbReference>
<dbReference type="Pfam" id="PF13519">
    <property type="entry name" value="VWA_2"/>
    <property type="match status" value="1"/>
</dbReference>
<sequence>MSFEYHQYLIFMIPALIIYFYIYRKNDLKFYRWVEDHWFFKQTFSNKVSRVLLFVAMATLVVAMLDLRGPEEKIDTSIPDQKTIILIDKSASMLVEDVRPNRFKKAVMMARHFVKRAAGHQISIIVFSDTHKRVVPFTDDIDLLDSILGGLLELDINVGGSELSMAMKEATNYFALDNEYKGGNLLVFTDGEEHDSLENFNLSEDVNLAVVGVGTLNGGAIPLRRKGGSFLGYKKFNGKEINSKLNEVNIKRFVNRTKNSKYWISLSYSLPTDEVLDFFRAKFQAKLSKGQSRIRPVLAKWLVIPAVIIYFVSYLFSLRRSFTPLALIIFFIAYGPNLTMAEEKVNPADIKAAQLLNQMKDGTLDEKAKLKVAEELLRLNKAKESSTIYQETLKNIDNYSNETVLNMGTSLLKSGQVGEALSLFDKLKEKNRLNEQEQKIVENNTLRAIVQQKQKKQQEQQKKKEEENKKQDNKDKKKENKDKNESSGDSDQKKNSKDGKSKENQKQNKKKDDSDKDNEDKKDEKDKKKKDEQDNKNSEQKPKNVKDKEEEIKKKRKMVKVPATLKQLMNDDRGLQKKFLKTNIGKDERTEKRDW</sequence>
<evidence type="ECO:0000313" key="5">
    <source>
        <dbReference type="Proteomes" id="UP000008963"/>
    </source>
</evidence>
<dbReference type="PANTHER" id="PTHR48134">
    <property type="entry name" value="GLYCOPROTEIN 96-92-RELATED-RELATED"/>
    <property type="match status" value="1"/>
</dbReference>
<reference evidence="5" key="1">
    <citation type="journal article" date="2013" name="ISME J.">
        <title>A small predatory core genome in the divergent marine Bacteriovorax marinus SJ and the terrestrial Bdellovibrio bacteriovorus.</title>
        <authorList>
            <person name="Crossman L.C."/>
            <person name="Chen H."/>
            <person name="Cerdeno-Tarraga A.M."/>
            <person name="Brooks K."/>
            <person name="Quail M.A."/>
            <person name="Pineiro S.A."/>
            <person name="Hobley L."/>
            <person name="Sockett R.E."/>
            <person name="Bentley S.D."/>
            <person name="Parkhill J."/>
            <person name="Williams H.N."/>
            <person name="Stine O.C."/>
        </authorList>
    </citation>
    <scope>NUCLEOTIDE SEQUENCE [LARGE SCALE GENOMIC DNA]</scope>
    <source>
        <strain evidence="5">ATCC BAA-682 / DSM 15412 / SJ</strain>
    </source>
</reference>
<dbReference type="SUPFAM" id="SSF48452">
    <property type="entry name" value="TPR-like"/>
    <property type="match status" value="1"/>
</dbReference>
<evidence type="ECO:0000259" key="3">
    <source>
        <dbReference type="PROSITE" id="PS50234"/>
    </source>
</evidence>
<keyword evidence="5" id="KW-1185">Reference proteome</keyword>
<gene>
    <name evidence="4" type="ordered locus">BMS_0115</name>
</gene>
<dbReference type="Proteomes" id="UP000008963">
    <property type="component" value="Chromosome"/>
</dbReference>
<dbReference type="InterPro" id="IPR002035">
    <property type="entry name" value="VWF_A"/>
</dbReference>